<keyword evidence="1" id="KW-0732">Signal</keyword>
<dbReference type="OrthoDB" id="7700931at2759"/>
<feature type="signal peptide" evidence="1">
    <location>
        <begin position="1"/>
        <end position="19"/>
    </location>
</feature>
<dbReference type="PANTHER" id="PTHR10900">
    <property type="entry name" value="PERIOSTIN-RELATED"/>
    <property type="match status" value="1"/>
</dbReference>
<dbReference type="Proteomes" id="UP000630445">
    <property type="component" value="Unassembled WGS sequence"/>
</dbReference>
<dbReference type="Gene3D" id="2.30.180.10">
    <property type="entry name" value="FAS1 domain"/>
    <property type="match status" value="1"/>
</dbReference>
<evidence type="ECO:0000256" key="1">
    <source>
        <dbReference type="SAM" id="SignalP"/>
    </source>
</evidence>
<dbReference type="Proteomes" id="UP000662466">
    <property type="component" value="Unassembled WGS sequence"/>
</dbReference>
<dbReference type="InterPro" id="IPR000782">
    <property type="entry name" value="FAS1_domain"/>
</dbReference>
<evidence type="ECO:0000313" key="4">
    <source>
        <dbReference type="EMBL" id="KAF7168991.1"/>
    </source>
</evidence>
<evidence type="ECO:0000313" key="5">
    <source>
        <dbReference type="Proteomes" id="UP000630445"/>
    </source>
</evidence>
<dbReference type="PANTHER" id="PTHR10900:SF125">
    <property type="entry name" value="FAS1 DOMAIN-CONTAINING PROTEIN YLR001C"/>
    <property type="match status" value="1"/>
</dbReference>
<feature type="domain" description="FAS1" evidence="2">
    <location>
        <begin position="128"/>
        <end position="272"/>
    </location>
</feature>
<evidence type="ECO:0000313" key="6">
    <source>
        <dbReference type="Proteomes" id="UP000662466"/>
    </source>
</evidence>
<accession>A0A8H6Q8B9</accession>
<dbReference type="FunFam" id="2.30.180.10:FF:000045">
    <property type="entry name" value="Fasciclin domain family protein"/>
    <property type="match status" value="1"/>
</dbReference>
<evidence type="ECO:0000313" key="3">
    <source>
        <dbReference type="EMBL" id="KAF7130897.1"/>
    </source>
</evidence>
<dbReference type="PROSITE" id="PS50213">
    <property type="entry name" value="FAS1"/>
    <property type="match status" value="1"/>
</dbReference>
<reference evidence="4" key="1">
    <citation type="submission" date="2020-06" db="EMBL/GenBank/DDBJ databases">
        <title>Draft genome sequences of strains closely related to Aspergillus parafelis and Aspergillus hiratsukae.</title>
        <authorList>
            <person name="Dos Santos R.A.C."/>
            <person name="Rivero-Menendez O."/>
            <person name="Steenwyk J.L."/>
            <person name="Mead M.E."/>
            <person name="Goldman G.H."/>
            <person name="Alastruey-Izquierdo A."/>
            <person name="Rokas A."/>
        </authorList>
    </citation>
    <scope>NUCLEOTIDE SEQUENCE</scope>
    <source>
        <strain evidence="3">CNM-CM5793</strain>
        <strain evidence="4">CNM-CM6106</strain>
    </source>
</reference>
<sequence>MKLYRLWPVLSLCAAIVIPDEQVLSDIAKLDTNKNSVNKESTSFLSSIESSIQDAATDFRNALDEALELASDAFNTQRLQSSASEAASWITNFFDHPTDAENLPKDLKQLPQYLHPRRPFPPHHPSFNKTIYELIKSSKYTTILAKIVDEDDELVQFLNSTKANHTVFAPTDEAFKKIPHHRHGRDHDRNYEHEHPKIPKEVIRAIAHYHVAPGLYSASDIFHSHTVPTTLNSSTLGPDLPQRLAVRVGWKGLTLNYYSHIVAADIVSSGSP</sequence>
<keyword evidence="5" id="KW-1185">Reference proteome</keyword>
<gene>
    <name evidence="3" type="ORF">CNMCM5793_003767</name>
    <name evidence="4" type="ORF">CNMCM6106_003996</name>
</gene>
<name>A0A8H6Q8B9_9EURO</name>
<dbReference type="AlphaFoldDB" id="A0A8H6Q8B9"/>
<dbReference type="InterPro" id="IPR036378">
    <property type="entry name" value="FAS1_dom_sf"/>
</dbReference>
<dbReference type="InterPro" id="IPR050904">
    <property type="entry name" value="Adhesion/Biosynth-related"/>
</dbReference>
<feature type="chain" id="PRO_5035101963" description="FAS1 domain-containing protein" evidence="1">
    <location>
        <begin position="20"/>
        <end position="272"/>
    </location>
</feature>
<comment type="caution">
    <text evidence="4">The sequence shown here is derived from an EMBL/GenBank/DDBJ whole genome shotgun (WGS) entry which is preliminary data.</text>
</comment>
<dbReference type="EMBL" id="JACBAF010002057">
    <property type="protein sequence ID" value="KAF7168991.1"/>
    <property type="molecule type" value="Genomic_DNA"/>
</dbReference>
<evidence type="ECO:0000259" key="2">
    <source>
        <dbReference type="PROSITE" id="PS50213"/>
    </source>
</evidence>
<dbReference type="SUPFAM" id="SSF82153">
    <property type="entry name" value="FAS1 domain"/>
    <property type="match status" value="1"/>
</dbReference>
<protein>
    <recommendedName>
        <fullName evidence="2">FAS1 domain-containing protein</fullName>
    </recommendedName>
</protein>
<dbReference type="Pfam" id="PF02469">
    <property type="entry name" value="Fasciclin"/>
    <property type="match status" value="1"/>
</dbReference>
<proteinExistence type="predicted"/>
<dbReference type="EMBL" id="JACBAD010001892">
    <property type="protein sequence ID" value="KAF7130897.1"/>
    <property type="molecule type" value="Genomic_DNA"/>
</dbReference>
<organism evidence="4 6">
    <name type="scientific">Aspergillus hiratsukae</name>
    <dbReference type="NCBI Taxonomy" id="1194566"/>
    <lineage>
        <taxon>Eukaryota</taxon>
        <taxon>Fungi</taxon>
        <taxon>Dikarya</taxon>
        <taxon>Ascomycota</taxon>
        <taxon>Pezizomycotina</taxon>
        <taxon>Eurotiomycetes</taxon>
        <taxon>Eurotiomycetidae</taxon>
        <taxon>Eurotiales</taxon>
        <taxon>Aspergillaceae</taxon>
        <taxon>Aspergillus</taxon>
        <taxon>Aspergillus subgen. Fumigati</taxon>
    </lineage>
</organism>